<accession>A0AA39HW25</accession>
<dbReference type="PANTHER" id="PTHR13610:SF9">
    <property type="entry name" value="FI06469P"/>
    <property type="match status" value="1"/>
</dbReference>
<dbReference type="InterPro" id="IPR029063">
    <property type="entry name" value="SAM-dependent_MTases_sf"/>
</dbReference>
<evidence type="ECO:0000256" key="3">
    <source>
        <dbReference type="ARBA" id="ARBA00022679"/>
    </source>
</evidence>
<keyword evidence="6" id="KW-1185">Reference proteome</keyword>
<evidence type="ECO:0008006" key="7">
    <source>
        <dbReference type="Google" id="ProtNLM"/>
    </source>
</evidence>
<dbReference type="AlphaFoldDB" id="A0AA39HW25"/>
<dbReference type="Gene3D" id="3.40.50.150">
    <property type="entry name" value="Vaccinia Virus protein VP39"/>
    <property type="match status" value="1"/>
</dbReference>
<evidence type="ECO:0000256" key="1">
    <source>
        <dbReference type="ARBA" id="ARBA00010633"/>
    </source>
</evidence>
<evidence type="ECO:0000256" key="2">
    <source>
        <dbReference type="ARBA" id="ARBA00022603"/>
    </source>
</evidence>
<proteinExistence type="inferred from homology"/>
<gene>
    <name evidence="5" type="ORF">QR680_006594</name>
</gene>
<dbReference type="GO" id="GO:1905706">
    <property type="term" value="P:regulation of mitochondrial ATP synthesis coupled proton transport"/>
    <property type="evidence" value="ECO:0007669"/>
    <property type="project" value="TreeGrafter"/>
</dbReference>
<keyword evidence="4" id="KW-0949">S-adenosyl-L-methionine</keyword>
<comment type="similarity">
    <text evidence="1">Belongs to the ANT/ATPSC lysine N-methyltransferase family.</text>
</comment>
<dbReference type="GO" id="GO:0032259">
    <property type="term" value="P:methylation"/>
    <property type="evidence" value="ECO:0007669"/>
    <property type="project" value="UniProtKB-KW"/>
</dbReference>
<evidence type="ECO:0000313" key="5">
    <source>
        <dbReference type="EMBL" id="KAK0413092.1"/>
    </source>
</evidence>
<comment type="caution">
    <text evidence="5">The sequence shown here is derived from an EMBL/GenBank/DDBJ whole genome shotgun (WGS) entry which is preliminary data.</text>
</comment>
<protein>
    <recommendedName>
        <fullName evidence="7">Methyltransferase domain-containing protein</fullName>
    </recommendedName>
</protein>
<dbReference type="Proteomes" id="UP001175271">
    <property type="component" value="Unassembled WGS sequence"/>
</dbReference>
<keyword evidence="2" id="KW-0489">Methyltransferase</keyword>
<dbReference type="EMBL" id="JAUCMV010000003">
    <property type="protein sequence ID" value="KAK0413092.1"/>
    <property type="molecule type" value="Genomic_DNA"/>
</dbReference>
<keyword evidence="3" id="KW-0808">Transferase</keyword>
<evidence type="ECO:0000313" key="6">
    <source>
        <dbReference type="Proteomes" id="UP001175271"/>
    </source>
</evidence>
<dbReference type="PANTHER" id="PTHR13610">
    <property type="entry name" value="METHYLTRANSFERASE DOMAIN-CONTAINING PROTEIN"/>
    <property type="match status" value="1"/>
</dbReference>
<name>A0AA39HW25_9BILA</name>
<organism evidence="5 6">
    <name type="scientific">Steinernema hermaphroditum</name>
    <dbReference type="NCBI Taxonomy" id="289476"/>
    <lineage>
        <taxon>Eukaryota</taxon>
        <taxon>Metazoa</taxon>
        <taxon>Ecdysozoa</taxon>
        <taxon>Nematoda</taxon>
        <taxon>Chromadorea</taxon>
        <taxon>Rhabditida</taxon>
        <taxon>Tylenchina</taxon>
        <taxon>Panagrolaimomorpha</taxon>
        <taxon>Strongyloidoidea</taxon>
        <taxon>Steinernematidae</taxon>
        <taxon>Steinernema</taxon>
    </lineage>
</organism>
<sequence>MVVAGSLAATAVGITAMSVPFVAPALRRVCIPYVPATPRQIDHVLRVIKRCETPGPLVDLGSGDGRVVLQCAQQGIQGTGLELNRPLVIYSKLKSRKMGLSHLTTFKRYDIFKADMLPFQSAVIFGAESMMDELVPKLDEMREGSNLICCRFPLPPNGTRWKLLHTEGEGIDTVWLYKKCPYVVDNSQ</sequence>
<dbReference type="InterPro" id="IPR026170">
    <property type="entry name" value="FAM173A/B"/>
</dbReference>
<dbReference type="GO" id="GO:0005739">
    <property type="term" value="C:mitochondrion"/>
    <property type="evidence" value="ECO:0007669"/>
    <property type="project" value="TreeGrafter"/>
</dbReference>
<evidence type="ECO:0000256" key="4">
    <source>
        <dbReference type="ARBA" id="ARBA00022691"/>
    </source>
</evidence>
<dbReference type="SUPFAM" id="SSF53335">
    <property type="entry name" value="S-adenosyl-L-methionine-dependent methyltransferases"/>
    <property type="match status" value="1"/>
</dbReference>
<dbReference type="GO" id="GO:0016279">
    <property type="term" value="F:protein-lysine N-methyltransferase activity"/>
    <property type="evidence" value="ECO:0007669"/>
    <property type="project" value="InterPro"/>
</dbReference>
<reference evidence="5" key="1">
    <citation type="submission" date="2023-06" db="EMBL/GenBank/DDBJ databases">
        <title>Genomic analysis of the entomopathogenic nematode Steinernema hermaphroditum.</title>
        <authorList>
            <person name="Schwarz E.M."/>
            <person name="Heppert J.K."/>
            <person name="Baniya A."/>
            <person name="Schwartz H.T."/>
            <person name="Tan C.-H."/>
            <person name="Antoshechkin I."/>
            <person name="Sternberg P.W."/>
            <person name="Goodrich-Blair H."/>
            <person name="Dillman A.R."/>
        </authorList>
    </citation>
    <scope>NUCLEOTIDE SEQUENCE</scope>
    <source>
        <strain evidence="5">PS9179</strain>
        <tissue evidence="5">Whole animal</tissue>
    </source>
</reference>